<reference evidence="1" key="1">
    <citation type="submission" date="2020-04" db="EMBL/GenBank/DDBJ databases">
        <authorList>
            <person name="Alioto T."/>
            <person name="Alioto T."/>
            <person name="Gomez Garrido J."/>
        </authorList>
    </citation>
    <scope>NUCLEOTIDE SEQUENCE</scope>
    <source>
        <strain evidence="1">A484AB</strain>
    </source>
</reference>
<evidence type="ECO:0000313" key="2">
    <source>
        <dbReference type="Proteomes" id="UP001152795"/>
    </source>
</evidence>
<proteinExistence type="predicted"/>
<keyword evidence="2" id="KW-1185">Reference proteome</keyword>
<gene>
    <name evidence="1" type="ORF">PACLA_8A048004</name>
</gene>
<accession>A0A6S7J8N0</accession>
<dbReference type="Proteomes" id="UP001152795">
    <property type="component" value="Unassembled WGS sequence"/>
</dbReference>
<dbReference type="EMBL" id="CACRXK020014154">
    <property type="protein sequence ID" value="CAB4026364.1"/>
    <property type="molecule type" value="Genomic_DNA"/>
</dbReference>
<sequence length="158" mass="18053">MSRHPMVTRSQTQNVCASTASTNYEARHHAGALTSYHDEERPVIKLGGVKRTYLYNRGEISVPFYLLPPFHDPLRNPIDGLGIMTHVEECTFILMLNPGEFAFINKEFAATPDSEKKENWARIARKITVQDWNNAQTTTKVRKYIIEDQTDNLIVTTT</sequence>
<organism evidence="1 2">
    <name type="scientific">Paramuricea clavata</name>
    <name type="common">Red gorgonian</name>
    <name type="synonym">Violescent sea-whip</name>
    <dbReference type="NCBI Taxonomy" id="317549"/>
    <lineage>
        <taxon>Eukaryota</taxon>
        <taxon>Metazoa</taxon>
        <taxon>Cnidaria</taxon>
        <taxon>Anthozoa</taxon>
        <taxon>Octocorallia</taxon>
        <taxon>Malacalcyonacea</taxon>
        <taxon>Plexauridae</taxon>
        <taxon>Paramuricea</taxon>
    </lineage>
</organism>
<dbReference type="AlphaFoldDB" id="A0A6S7J8N0"/>
<name>A0A6S7J8N0_PARCT</name>
<comment type="caution">
    <text evidence="1">The sequence shown here is derived from an EMBL/GenBank/DDBJ whole genome shotgun (WGS) entry which is preliminary data.</text>
</comment>
<protein>
    <submittedName>
        <fullName evidence="1">Uncharacterized protein</fullName>
    </submittedName>
</protein>
<evidence type="ECO:0000313" key="1">
    <source>
        <dbReference type="EMBL" id="CAB4026364.1"/>
    </source>
</evidence>